<dbReference type="OrthoDB" id="9884686at2"/>
<dbReference type="RefSeq" id="WP_060566699.1">
    <property type="nucleotide sequence ID" value="NZ_CP040006.1"/>
</dbReference>
<comment type="caution">
    <text evidence="1">The sequence shown here is derived from an EMBL/GenBank/DDBJ whole genome shotgun (WGS) entry which is preliminary data.</text>
</comment>
<evidence type="ECO:0000313" key="1">
    <source>
        <dbReference type="EMBL" id="KSW11015.1"/>
    </source>
</evidence>
<reference evidence="1 2" key="1">
    <citation type="submission" date="2015-10" db="EMBL/GenBank/DDBJ databases">
        <title>Draft Genome of Actinomyces odontolyticus subsp. actinosynbacter strain XH001.</title>
        <authorList>
            <person name="Mclean J.S."/>
            <person name="He X."/>
        </authorList>
    </citation>
    <scope>NUCLEOTIDE SEQUENCE [LARGE SCALE GENOMIC DNA]</scope>
    <source>
        <strain evidence="1 2">XH001</strain>
    </source>
</reference>
<dbReference type="Proteomes" id="UP000054686">
    <property type="component" value="Unassembled WGS sequence"/>
</dbReference>
<protein>
    <submittedName>
        <fullName evidence="1">Uncharacterized protein</fullName>
    </submittedName>
</protein>
<proteinExistence type="predicted"/>
<evidence type="ECO:0000313" key="2">
    <source>
        <dbReference type="Proteomes" id="UP000054686"/>
    </source>
</evidence>
<organism evidence="1 2">
    <name type="scientific">Schaalia odontolytica</name>
    <dbReference type="NCBI Taxonomy" id="1660"/>
    <lineage>
        <taxon>Bacteria</taxon>
        <taxon>Bacillati</taxon>
        <taxon>Actinomycetota</taxon>
        <taxon>Actinomycetes</taxon>
        <taxon>Actinomycetales</taxon>
        <taxon>Actinomycetaceae</taxon>
        <taxon>Schaalia</taxon>
    </lineage>
</organism>
<sequence>MVSFRQLMSAEMLDELLPTHEFFRVIDRRVILKSESDLPLPSDRFMVICVEVNQEWSDLLVDNCTGEYTGDLWLPEALEHLAGQRWMTGPDLPTYLGISSYPTRVAVCGQYVYVCAHIGV</sequence>
<accession>A0A0V8RSC8</accession>
<dbReference type="EMBL" id="LLVT01000002">
    <property type="protein sequence ID" value="KSW11015.1"/>
    <property type="molecule type" value="Genomic_DNA"/>
</dbReference>
<dbReference type="AlphaFoldDB" id="A0A0V8RSC8"/>
<name>A0A0V8RSC8_9ACTO</name>
<gene>
    <name evidence="1" type="ORF">APY09_05970</name>
</gene>